<dbReference type="EMBL" id="KB740735">
    <property type="protein sequence ID" value="ENN79231.1"/>
    <property type="molecule type" value="Genomic_DNA"/>
</dbReference>
<dbReference type="SUPFAM" id="SSF52058">
    <property type="entry name" value="L domain-like"/>
    <property type="match status" value="1"/>
</dbReference>
<reference evidence="1 3" key="1">
    <citation type="journal article" date="2013" name="Genome Biol.">
        <title>Draft genome of the mountain pine beetle, Dendroctonus ponderosae Hopkins, a major forest pest.</title>
        <authorList>
            <person name="Keeling C.I."/>
            <person name="Yuen M.M."/>
            <person name="Liao N.Y."/>
            <person name="Docking T.R."/>
            <person name="Chan S.K."/>
            <person name="Taylor G.A."/>
            <person name="Palmquist D.L."/>
            <person name="Jackman S.D."/>
            <person name="Nguyen A."/>
            <person name="Li M."/>
            <person name="Henderson H."/>
            <person name="Janes J.K."/>
            <person name="Zhao Y."/>
            <person name="Pandoh P."/>
            <person name="Moore R."/>
            <person name="Sperling F.A."/>
            <person name="Huber D.P."/>
            <person name="Birol I."/>
            <person name="Jones S.J."/>
            <person name="Bohlmann J."/>
        </authorList>
    </citation>
    <scope>NUCLEOTIDE SEQUENCE</scope>
</reference>
<dbReference type="PANTHER" id="PTHR22708">
    <property type="entry name" value="LEUCINE-RICH REPEAT-CONTAINING PROTEIN 56"/>
    <property type="match status" value="1"/>
</dbReference>
<dbReference type="HOGENOM" id="CLU_1742434_0_0_1"/>
<proteinExistence type="predicted"/>
<dbReference type="AlphaFoldDB" id="N6UF28"/>
<dbReference type="EMBL" id="KB631809">
    <property type="protein sequence ID" value="ERL86322.1"/>
    <property type="molecule type" value="Genomic_DNA"/>
</dbReference>
<sequence length="150" mass="16426">MPDLVEIEPNQNQINLTLTPISDLSASTSLSDGIQSSGSESHEEVLVDELADLVVGSVFANLVSLEHNIRELLVRVSGTERLETVTQINLRVIAREVALQQLGTYLPALRELTLDGSIISSFRDLGYGLRHLKILKVNRCQLTCIDGVFG</sequence>
<protein>
    <submittedName>
        <fullName evidence="1">Uncharacterized protein</fullName>
    </submittedName>
</protein>
<dbReference type="STRING" id="77166.N6UF28"/>
<dbReference type="Proteomes" id="UP000030742">
    <property type="component" value="Unassembled WGS sequence"/>
</dbReference>
<gene>
    <name evidence="2" type="ORF">D910_03730</name>
    <name evidence="1" type="ORF">YQE_04415</name>
</gene>
<dbReference type="PANTHER" id="PTHR22708:SF0">
    <property type="entry name" value="LEUCINE-RICH REPEAT-CONTAINING PROTEIN 56"/>
    <property type="match status" value="1"/>
</dbReference>
<feature type="non-terminal residue" evidence="1">
    <location>
        <position position="1"/>
    </location>
</feature>
<accession>N6UF28</accession>
<dbReference type="InterPro" id="IPR040091">
    <property type="entry name" value="LRRC56"/>
</dbReference>
<name>N6UF28_DENPD</name>
<organism evidence="1">
    <name type="scientific">Dendroctonus ponderosae</name>
    <name type="common">Mountain pine beetle</name>
    <dbReference type="NCBI Taxonomy" id="77166"/>
    <lineage>
        <taxon>Eukaryota</taxon>
        <taxon>Metazoa</taxon>
        <taxon>Ecdysozoa</taxon>
        <taxon>Arthropoda</taxon>
        <taxon>Hexapoda</taxon>
        <taxon>Insecta</taxon>
        <taxon>Pterygota</taxon>
        <taxon>Neoptera</taxon>
        <taxon>Endopterygota</taxon>
        <taxon>Coleoptera</taxon>
        <taxon>Polyphaga</taxon>
        <taxon>Cucujiformia</taxon>
        <taxon>Curculionidae</taxon>
        <taxon>Scolytinae</taxon>
        <taxon>Dendroctonus</taxon>
    </lineage>
</organism>
<evidence type="ECO:0000313" key="3">
    <source>
        <dbReference type="Proteomes" id="UP000030742"/>
    </source>
</evidence>
<evidence type="ECO:0000313" key="1">
    <source>
        <dbReference type="EMBL" id="ENN79231.1"/>
    </source>
</evidence>
<evidence type="ECO:0000313" key="2">
    <source>
        <dbReference type="EMBL" id="ERL86322.1"/>
    </source>
</evidence>